<feature type="transmembrane region" description="Helical" evidence="6">
    <location>
        <begin position="137"/>
        <end position="156"/>
    </location>
</feature>
<evidence type="ECO:0000313" key="8">
    <source>
        <dbReference type="Proteomes" id="UP000807716"/>
    </source>
</evidence>
<reference evidence="7" key="1">
    <citation type="journal article" date="2020" name="Fungal Divers.">
        <title>Resolving the Mortierellaceae phylogeny through synthesis of multi-gene phylogenetics and phylogenomics.</title>
        <authorList>
            <person name="Vandepol N."/>
            <person name="Liber J."/>
            <person name="Desiro A."/>
            <person name="Na H."/>
            <person name="Kennedy M."/>
            <person name="Barry K."/>
            <person name="Grigoriev I.V."/>
            <person name="Miller A.N."/>
            <person name="O'Donnell K."/>
            <person name="Stajich J.E."/>
            <person name="Bonito G."/>
        </authorList>
    </citation>
    <scope>NUCLEOTIDE SEQUENCE</scope>
    <source>
        <strain evidence="7">BC1065</strain>
    </source>
</reference>
<evidence type="ECO:0000256" key="6">
    <source>
        <dbReference type="SAM" id="Phobius"/>
    </source>
</evidence>
<evidence type="ECO:0000256" key="5">
    <source>
        <dbReference type="SAM" id="MobiDB-lite"/>
    </source>
</evidence>
<dbReference type="PANTHER" id="PTHR23294:SF59">
    <property type="entry name" value="UNC93-LIKE PROTEIN C922.05C"/>
    <property type="match status" value="1"/>
</dbReference>
<feature type="transmembrane region" description="Helical" evidence="6">
    <location>
        <begin position="72"/>
        <end position="91"/>
    </location>
</feature>
<feature type="transmembrane region" description="Helical" evidence="6">
    <location>
        <begin position="290"/>
        <end position="314"/>
    </location>
</feature>
<feature type="transmembrane region" description="Helical" evidence="6">
    <location>
        <begin position="97"/>
        <end position="116"/>
    </location>
</feature>
<dbReference type="EMBL" id="JAAAJB010000431">
    <property type="protein sequence ID" value="KAG0255999.1"/>
    <property type="molecule type" value="Genomic_DNA"/>
</dbReference>
<feature type="region of interest" description="Disordered" evidence="5">
    <location>
        <begin position="423"/>
        <end position="444"/>
    </location>
</feature>
<dbReference type="InterPro" id="IPR036259">
    <property type="entry name" value="MFS_trans_sf"/>
</dbReference>
<dbReference type="PANTHER" id="PTHR23294">
    <property type="entry name" value="ET TRANSLATION PRODUCT-RELATED"/>
    <property type="match status" value="1"/>
</dbReference>
<dbReference type="InterPro" id="IPR010291">
    <property type="entry name" value="Ion_channel_UNC-93"/>
</dbReference>
<comment type="caution">
    <text evidence="7">The sequence shown here is derived from an EMBL/GenBank/DDBJ whole genome shotgun (WGS) entry which is preliminary data.</text>
</comment>
<dbReference type="Pfam" id="PF05978">
    <property type="entry name" value="UNC-93"/>
    <property type="match status" value="1"/>
</dbReference>
<evidence type="ECO:0000256" key="2">
    <source>
        <dbReference type="ARBA" id="ARBA00022692"/>
    </source>
</evidence>
<evidence type="ECO:0000313" key="7">
    <source>
        <dbReference type="EMBL" id="KAG0255999.1"/>
    </source>
</evidence>
<evidence type="ECO:0000256" key="1">
    <source>
        <dbReference type="ARBA" id="ARBA00004141"/>
    </source>
</evidence>
<dbReference type="Proteomes" id="UP000807716">
    <property type="component" value="Unassembled WGS sequence"/>
</dbReference>
<proteinExistence type="predicted"/>
<dbReference type="AlphaFoldDB" id="A0A9P6PYU9"/>
<evidence type="ECO:0000256" key="3">
    <source>
        <dbReference type="ARBA" id="ARBA00022989"/>
    </source>
</evidence>
<dbReference type="Gene3D" id="1.20.1250.20">
    <property type="entry name" value="MFS general substrate transporter like domains"/>
    <property type="match status" value="1"/>
</dbReference>
<protein>
    <recommendedName>
        <fullName evidence="9">MFS general substrate transporter</fullName>
    </recommendedName>
</protein>
<dbReference type="SUPFAM" id="SSF103473">
    <property type="entry name" value="MFS general substrate transporter"/>
    <property type="match status" value="1"/>
</dbReference>
<sequence length="444" mass="48607">MGIRWNSPLIQVLAVGFICFCCPGIFNALSSIGGGGQIDSDVDENANSALYACFSIFGLFAGAIHNKLGPKWTILIGSLAYPLYAGSLLAYNHTKLGAFTIAAGAILGAGAGLLWTAQGAMMMAYPHEEDKGKYIGYFWAIFNMGAVLGSVIAFGLNFHEPQGNLSDVTYGVFIGLMVCGSLTALSLARPHNVVHNNGDHIRIQPYPKWSREILAILKLFLDWRMLALTPMFLSSNWFYSYQFSVVNGAYFNNRTAALNNILYWGCQIFGSWSFARILDKKGITRRKRALIGLSIVAVAFIATWIGGIFFQLTFMTKPKVRQDFADMKGSYIGPLILYMLYGANDAAWQTYCYWLMGTLSNDATVLSRYAGYYKGVQSAGAAVAWRLNGVGTAYMTQLIICFALLVASLPGALFFALRVKDHSGDDDSSEAVHESKMELESKSS</sequence>
<dbReference type="InterPro" id="IPR051617">
    <property type="entry name" value="UNC-93-like_regulator"/>
</dbReference>
<feature type="transmembrane region" description="Helical" evidence="6">
    <location>
        <begin position="12"/>
        <end position="29"/>
    </location>
</feature>
<organism evidence="7 8">
    <name type="scientific">Actinomortierella ambigua</name>
    <dbReference type="NCBI Taxonomy" id="1343610"/>
    <lineage>
        <taxon>Eukaryota</taxon>
        <taxon>Fungi</taxon>
        <taxon>Fungi incertae sedis</taxon>
        <taxon>Mucoromycota</taxon>
        <taxon>Mortierellomycotina</taxon>
        <taxon>Mortierellomycetes</taxon>
        <taxon>Mortierellales</taxon>
        <taxon>Mortierellaceae</taxon>
        <taxon>Actinomortierella</taxon>
    </lineage>
</organism>
<keyword evidence="2 6" id="KW-0812">Transmembrane</keyword>
<accession>A0A9P6PYU9</accession>
<evidence type="ECO:0008006" key="9">
    <source>
        <dbReference type="Google" id="ProtNLM"/>
    </source>
</evidence>
<keyword evidence="8" id="KW-1185">Reference proteome</keyword>
<feature type="transmembrane region" description="Helical" evidence="6">
    <location>
        <begin position="394"/>
        <end position="417"/>
    </location>
</feature>
<comment type="subcellular location">
    <subcellularLocation>
        <location evidence="1">Membrane</location>
        <topology evidence="1">Multi-pass membrane protein</topology>
    </subcellularLocation>
</comment>
<keyword evidence="4 6" id="KW-0472">Membrane</keyword>
<dbReference type="OrthoDB" id="196103at2759"/>
<feature type="transmembrane region" description="Helical" evidence="6">
    <location>
        <begin position="49"/>
        <end position="65"/>
    </location>
</feature>
<feature type="transmembrane region" description="Helical" evidence="6">
    <location>
        <begin position="168"/>
        <end position="188"/>
    </location>
</feature>
<evidence type="ECO:0000256" key="4">
    <source>
        <dbReference type="ARBA" id="ARBA00023136"/>
    </source>
</evidence>
<name>A0A9P6PYU9_9FUNG</name>
<dbReference type="GO" id="GO:0016020">
    <property type="term" value="C:membrane"/>
    <property type="evidence" value="ECO:0007669"/>
    <property type="project" value="UniProtKB-SubCell"/>
</dbReference>
<keyword evidence="3 6" id="KW-1133">Transmembrane helix</keyword>
<gene>
    <name evidence="7" type="ORF">DFQ27_005971</name>
</gene>